<dbReference type="KEGG" id="aju:113594910"/>
<sequence length="225" mass="23658">MLSQTWGSRKAGGVPFDITEPVATGDVQTQAGESRALLHRRPSSSSPTTLALHGSLDAVSWARGHPSHPDTPPNIYEGGLGAQQQCPGAQGSKPKNFRLRHLRGLGLYLPSHMQPAGQGESHWLGQLMARGCLPPPEGMAWPLDLPHGTLGPGDSHRSVLLETQVPGDSLENPASSSSVDPAKGAASQPGPPEGLGLRSKRSWGASEESTCPLCKRTRSGALERP</sequence>
<dbReference type="Proteomes" id="UP001652583">
    <property type="component" value="Chromosome E3"/>
</dbReference>
<dbReference type="PANTHER" id="PTHR37334">
    <property type="entry name" value="RGD1561796"/>
    <property type="match status" value="1"/>
</dbReference>
<name>A0A6J1Y2U7_ACIJB</name>
<feature type="region of interest" description="Disordered" evidence="1">
    <location>
        <begin position="167"/>
        <end position="225"/>
    </location>
</feature>
<gene>
    <name evidence="3" type="primary">CE3H16orf90</name>
</gene>
<accession>A0A6J1Y2U7</accession>
<organism evidence="2 3">
    <name type="scientific">Acinonyx jubatus</name>
    <name type="common">Cheetah</name>
    <dbReference type="NCBI Taxonomy" id="32536"/>
    <lineage>
        <taxon>Eukaryota</taxon>
        <taxon>Metazoa</taxon>
        <taxon>Chordata</taxon>
        <taxon>Craniata</taxon>
        <taxon>Vertebrata</taxon>
        <taxon>Euteleostomi</taxon>
        <taxon>Mammalia</taxon>
        <taxon>Eutheria</taxon>
        <taxon>Laurasiatheria</taxon>
        <taxon>Carnivora</taxon>
        <taxon>Feliformia</taxon>
        <taxon>Felidae</taxon>
        <taxon>Felinae</taxon>
        <taxon>Acinonyx</taxon>
    </lineage>
</organism>
<reference evidence="3" key="1">
    <citation type="submission" date="2025-08" db="UniProtKB">
        <authorList>
            <consortium name="RefSeq"/>
        </authorList>
    </citation>
    <scope>IDENTIFICATION</scope>
    <source>
        <tissue evidence="3">Blood</tissue>
    </source>
</reference>
<evidence type="ECO:0000313" key="3">
    <source>
        <dbReference type="RefSeq" id="XP_026899211.2"/>
    </source>
</evidence>
<feature type="region of interest" description="Disordered" evidence="1">
    <location>
        <begin position="1"/>
        <end position="22"/>
    </location>
</feature>
<dbReference type="InterPro" id="IPR027978">
    <property type="entry name" value="DUF4644"/>
</dbReference>
<feature type="region of interest" description="Disordered" evidence="1">
    <location>
        <begin position="61"/>
        <end position="95"/>
    </location>
</feature>
<protein>
    <submittedName>
        <fullName evidence="3">Uncharacterized protein C16orf90 homolog isoform X1</fullName>
    </submittedName>
</protein>
<dbReference type="RefSeq" id="XP_026899211.2">
    <property type="nucleotide sequence ID" value="XM_027043410.2"/>
</dbReference>
<dbReference type="GeneID" id="113594910"/>
<proteinExistence type="predicted"/>
<dbReference type="Pfam" id="PF15486">
    <property type="entry name" value="DUF4644"/>
    <property type="match status" value="1"/>
</dbReference>
<dbReference type="PANTHER" id="PTHR37334:SF1">
    <property type="entry name" value="RGD1561796"/>
    <property type="match status" value="1"/>
</dbReference>
<dbReference type="AlphaFoldDB" id="A0A6J1Y2U7"/>
<evidence type="ECO:0000313" key="2">
    <source>
        <dbReference type="Proteomes" id="UP001652583"/>
    </source>
</evidence>
<keyword evidence="2" id="KW-1185">Reference proteome</keyword>
<evidence type="ECO:0000256" key="1">
    <source>
        <dbReference type="SAM" id="MobiDB-lite"/>
    </source>
</evidence>